<keyword evidence="3" id="KW-0560">Oxidoreductase</keyword>
<keyword evidence="4" id="KW-0503">Monooxygenase</keyword>
<dbReference type="Pfam" id="PF00296">
    <property type="entry name" value="Bac_luciferase"/>
    <property type="match status" value="1"/>
</dbReference>
<evidence type="ECO:0000256" key="2">
    <source>
        <dbReference type="ARBA" id="ARBA00022643"/>
    </source>
</evidence>
<dbReference type="STRING" id="560555.BST30_19290"/>
<dbReference type="AlphaFoldDB" id="A0A1X0FM22"/>
<organism evidence="8 9">
    <name type="scientific">Mycobacterium mantenii</name>
    <dbReference type="NCBI Taxonomy" id="560555"/>
    <lineage>
        <taxon>Bacteria</taxon>
        <taxon>Bacillati</taxon>
        <taxon>Actinomycetota</taxon>
        <taxon>Actinomycetes</taxon>
        <taxon>Mycobacteriales</taxon>
        <taxon>Mycobacteriaceae</taxon>
        <taxon>Mycobacterium</taxon>
        <taxon>Mycobacterium avium complex (MAC)</taxon>
    </lineage>
</organism>
<dbReference type="InterPro" id="IPR036661">
    <property type="entry name" value="Luciferase-like_sf"/>
</dbReference>
<evidence type="ECO:0000256" key="5">
    <source>
        <dbReference type="SAM" id="Phobius"/>
    </source>
</evidence>
<evidence type="ECO:0000313" key="7">
    <source>
        <dbReference type="EMBL" id="BBY38016.1"/>
    </source>
</evidence>
<dbReference type="NCBIfam" id="TIGR03619">
    <property type="entry name" value="F420_Rv2161c"/>
    <property type="match status" value="1"/>
</dbReference>
<dbReference type="PANTHER" id="PTHR42847">
    <property type="entry name" value="ALKANESULFONATE MONOOXYGENASE"/>
    <property type="match status" value="1"/>
</dbReference>
<reference evidence="7" key="3">
    <citation type="submission" date="2020-02" db="EMBL/GenBank/DDBJ databases">
        <authorList>
            <person name="Matsumoto Y."/>
            <person name="Motooka D."/>
            <person name="Nakamura S."/>
        </authorList>
    </citation>
    <scope>NUCLEOTIDE SEQUENCE</scope>
    <source>
        <strain evidence="7">JCM 18113</strain>
    </source>
</reference>
<evidence type="ECO:0000256" key="1">
    <source>
        <dbReference type="ARBA" id="ARBA00022630"/>
    </source>
</evidence>
<proteinExistence type="predicted"/>
<keyword evidence="5" id="KW-0472">Membrane</keyword>
<evidence type="ECO:0000313" key="8">
    <source>
        <dbReference type="EMBL" id="ORB02857.1"/>
    </source>
</evidence>
<gene>
    <name evidence="8" type="ORF">BST30_19290</name>
    <name evidence="7" type="ORF">MMAN_21500</name>
</gene>
<reference evidence="7 10" key="2">
    <citation type="journal article" date="2019" name="Emerg. Microbes Infect.">
        <title>Comprehensive subspecies identification of 175 nontuberculous mycobacteria species based on 7547 genomic profiles.</title>
        <authorList>
            <person name="Matsumoto Y."/>
            <person name="Kinjo T."/>
            <person name="Motooka D."/>
            <person name="Nabeya D."/>
            <person name="Jung N."/>
            <person name="Uechi K."/>
            <person name="Horii T."/>
            <person name="Iida T."/>
            <person name="Fujita J."/>
            <person name="Nakamura S."/>
        </authorList>
    </citation>
    <scope>NUCLEOTIDE SEQUENCE [LARGE SCALE GENOMIC DNA]</scope>
    <source>
        <strain evidence="7 10">JCM 18113</strain>
    </source>
</reference>
<dbReference type="EMBL" id="AP022590">
    <property type="protein sequence ID" value="BBY38016.1"/>
    <property type="molecule type" value="Genomic_DNA"/>
</dbReference>
<sequence>MQIGVVLPQTELGRDVGAVRAYAEGVEQLGYTHILAYEHVVGADREVHAGWDLPYDVHSEFHEPFVLFGYLAAITTIELVTGVLILPQRQTVLVAKQAAEVDILSNGRFRLGIGLGRNPVEYEALGKDFRDRGLRSEEQVALLRKLWTERSVTHDGARERVTGAGLAPAPIQRPIPIWFGGASTPAYRRAGRLGDGWFPVVRPGPELDQAKSTVEAAAVEAGRNPDALGMHAQTSWAAGGLDAVAQDVVSWRDAGATHLSINTMNAGFSSVDEHLSALAAAEALGLTQPPARAAGP</sequence>
<keyword evidence="10" id="KW-1185">Reference proteome</keyword>
<evidence type="ECO:0000313" key="9">
    <source>
        <dbReference type="Proteomes" id="UP000192760"/>
    </source>
</evidence>
<reference evidence="8 9" key="1">
    <citation type="submission" date="2017-02" db="EMBL/GenBank/DDBJ databases">
        <title>The new phylogeny of genus Mycobacterium.</title>
        <authorList>
            <person name="Tortoli E."/>
            <person name="Trovato A."/>
            <person name="Cirillo D.M."/>
        </authorList>
    </citation>
    <scope>NUCLEOTIDE SEQUENCE [LARGE SCALE GENOMIC DNA]</scope>
    <source>
        <strain evidence="8 9">DSM 45255</strain>
    </source>
</reference>
<evidence type="ECO:0000256" key="4">
    <source>
        <dbReference type="ARBA" id="ARBA00023033"/>
    </source>
</evidence>
<dbReference type="SUPFAM" id="SSF51679">
    <property type="entry name" value="Bacterial luciferase-like"/>
    <property type="match status" value="1"/>
</dbReference>
<accession>A0A1X0FM22</accession>
<feature type="domain" description="Luciferase-like" evidence="6">
    <location>
        <begin position="5"/>
        <end position="253"/>
    </location>
</feature>
<keyword evidence="5" id="KW-0812">Transmembrane</keyword>
<dbReference type="Proteomes" id="UP000465812">
    <property type="component" value="Chromosome"/>
</dbReference>
<name>A0A1X0FM22_MYCNT</name>
<dbReference type="InterPro" id="IPR011251">
    <property type="entry name" value="Luciferase-like_dom"/>
</dbReference>
<evidence type="ECO:0000256" key="3">
    <source>
        <dbReference type="ARBA" id="ARBA00023002"/>
    </source>
</evidence>
<keyword evidence="1" id="KW-0285">Flavoprotein</keyword>
<dbReference type="PANTHER" id="PTHR42847:SF4">
    <property type="entry name" value="ALKANESULFONATE MONOOXYGENASE-RELATED"/>
    <property type="match status" value="1"/>
</dbReference>
<evidence type="ECO:0000313" key="10">
    <source>
        <dbReference type="Proteomes" id="UP000465812"/>
    </source>
</evidence>
<dbReference type="InterPro" id="IPR050172">
    <property type="entry name" value="SsuD_RutA_monooxygenase"/>
</dbReference>
<dbReference type="RefSeq" id="WP_083097162.1">
    <property type="nucleotide sequence ID" value="NZ_AP022590.1"/>
</dbReference>
<dbReference type="EMBL" id="MVHW01000024">
    <property type="protein sequence ID" value="ORB02857.1"/>
    <property type="molecule type" value="Genomic_DNA"/>
</dbReference>
<keyword evidence="2" id="KW-0288">FMN</keyword>
<feature type="transmembrane region" description="Helical" evidence="5">
    <location>
        <begin position="65"/>
        <end position="86"/>
    </location>
</feature>
<dbReference type="GO" id="GO:0008726">
    <property type="term" value="F:alkanesulfonate monooxygenase activity"/>
    <property type="evidence" value="ECO:0007669"/>
    <property type="project" value="TreeGrafter"/>
</dbReference>
<dbReference type="Proteomes" id="UP000192760">
    <property type="component" value="Unassembled WGS sequence"/>
</dbReference>
<dbReference type="InterPro" id="IPR019921">
    <property type="entry name" value="Lucif-like_OxRdtase_Rv2161c"/>
</dbReference>
<evidence type="ECO:0000259" key="6">
    <source>
        <dbReference type="Pfam" id="PF00296"/>
    </source>
</evidence>
<protein>
    <submittedName>
        <fullName evidence="8">LLM class F420-dependent oxidoreductase</fullName>
    </submittedName>
</protein>
<dbReference type="Gene3D" id="3.20.20.30">
    <property type="entry name" value="Luciferase-like domain"/>
    <property type="match status" value="1"/>
</dbReference>
<dbReference type="GO" id="GO:0046306">
    <property type="term" value="P:alkanesulfonate catabolic process"/>
    <property type="evidence" value="ECO:0007669"/>
    <property type="project" value="TreeGrafter"/>
</dbReference>
<keyword evidence="5" id="KW-1133">Transmembrane helix</keyword>